<evidence type="ECO:0000256" key="11">
    <source>
        <dbReference type="ARBA" id="ARBA00032317"/>
    </source>
</evidence>
<evidence type="ECO:0000256" key="1">
    <source>
        <dbReference type="ARBA" id="ARBA00000026"/>
    </source>
</evidence>
<evidence type="ECO:0000256" key="3">
    <source>
        <dbReference type="ARBA" id="ARBA00001907"/>
    </source>
</evidence>
<proteinExistence type="inferred from homology"/>
<feature type="domain" description="Phthiocerol/phthiodiolone dimycocerosyl transferase C-terminal" evidence="13">
    <location>
        <begin position="251"/>
        <end position="402"/>
    </location>
</feature>
<dbReference type="PANTHER" id="PTHR28037">
    <property type="entry name" value="ALCOHOL O-ACETYLTRANSFERASE 1-RELATED"/>
    <property type="match status" value="1"/>
</dbReference>
<evidence type="ECO:0000313" key="14">
    <source>
        <dbReference type="EMBL" id="GGK46183.1"/>
    </source>
</evidence>
<reference evidence="14" key="1">
    <citation type="journal article" date="2014" name="Int. J. Syst. Evol. Microbiol.">
        <title>Complete genome sequence of Corynebacterium casei LMG S-19264T (=DSM 44701T), isolated from a smear-ripened cheese.</title>
        <authorList>
            <consortium name="US DOE Joint Genome Institute (JGI-PGF)"/>
            <person name="Walter F."/>
            <person name="Albersmeier A."/>
            <person name="Kalinowski J."/>
            <person name="Ruckert C."/>
        </authorList>
    </citation>
    <scope>NUCLEOTIDE SEQUENCE</scope>
    <source>
        <strain evidence="14">CGMCC 4.7278</strain>
    </source>
</reference>
<evidence type="ECO:0000256" key="10">
    <source>
        <dbReference type="ARBA" id="ARBA00030465"/>
    </source>
</evidence>
<dbReference type="Gene3D" id="3.30.559.10">
    <property type="entry name" value="Chloramphenicol acetyltransferase-like domain"/>
    <property type="match status" value="1"/>
</dbReference>
<organism evidence="14 15">
    <name type="scientific">Nocardia camponoti</name>
    <dbReference type="NCBI Taxonomy" id="1616106"/>
    <lineage>
        <taxon>Bacteria</taxon>
        <taxon>Bacillati</taxon>
        <taxon>Actinomycetota</taxon>
        <taxon>Actinomycetes</taxon>
        <taxon>Mycobacteriales</taxon>
        <taxon>Nocardiaceae</taxon>
        <taxon>Nocardia</taxon>
    </lineage>
</organism>
<comment type="caution">
    <text evidence="14">The sequence shown here is derived from an EMBL/GenBank/DDBJ whole genome shotgun (WGS) entry which is preliminary data.</text>
</comment>
<name>A0A917QE70_9NOCA</name>
<keyword evidence="7" id="KW-0444">Lipid biosynthesis</keyword>
<dbReference type="InterPro" id="IPR031641">
    <property type="entry name" value="PapA_C"/>
</dbReference>
<comment type="catalytic activity">
    <reaction evidence="3">
        <text>2 a mycocerosyl-[mycocerosic acid synthase] + a phthiodiolone = a dimycocerosyl phthiodiolone + 2 holo-[mycocerosic acid synthase].</text>
        <dbReference type="EC" id="2.3.1.282"/>
    </reaction>
</comment>
<dbReference type="AlphaFoldDB" id="A0A917QE70"/>
<dbReference type="EMBL" id="BMMW01000002">
    <property type="protein sequence ID" value="GGK46183.1"/>
    <property type="molecule type" value="Genomic_DNA"/>
</dbReference>
<accession>A0A917QE70</accession>
<sequence>MMTESERPLSPAERWFWLIDQLSPANSVVRVRVHGPIGPYRLEDAADALVAQFPLLRAVVVDGPVLTRSLDPHLPVLHRIAERPDEWRTLFDEELATPVDLATAPGRLIDLVWRPGTADEHHDLILTLSHVLLDGRSVATLGMGLLALALATPAPSVSDLTSERALDTRADSVMDQLDITGSTSAPCGDVSRPPVPPADDLIPRAQARFLRAMWVSAASQLTAFVRRTKRLPGTLPPMGIRRTRTVIRTVDPIDTAALRAKARRANVTVNAALAGALAHAVGDIAAPRGVGIAGIGIPIDLRPRLTPPVAFDEPGMYTAVVPAFIPFGRTRSLWQSARWAKRELAHRLSRKHDLTALAAIRYGCPSGMDRARIDFIDRRAPCNVTLSNLGPIPNPVAPDRVSSLIAAGTNPCASALTVVAATMNNRMTLTFCYVETMLTRGEIESLADHMIRALTR</sequence>
<dbReference type="SUPFAM" id="SSF52777">
    <property type="entry name" value="CoA-dependent acyltransferases"/>
    <property type="match status" value="2"/>
</dbReference>
<dbReference type="InterPro" id="IPR052058">
    <property type="entry name" value="Alcohol_O-acetyltransferase"/>
</dbReference>
<reference evidence="14" key="2">
    <citation type="submission" date="2020-09" db="EMBL/GenBank/DDBJ databases">
        <authorList>
            <person name="Sun Q."/>
            <person name="Zhou Y."/>
        </authorList>
    </citation>
    <scope>NUCLEOTIDE SEQUENCE</scope>
    <source>
        <strain evidence="14">CGMCC 4.7278</strain>
    </source>
</reference>
<comment type="catalytic activity">
    <reaction evidence="1">
        <text>2 a mycocerosyl-[mycocerosic acid synthase] + a phthiocerol = a dimycocerosyl phthiocerol + 2 holo-[mycocerosic acid synthase].</text>
        <dbReference type="EC" id="2.3.1.282"/>
    </reaction>
</comment>
<evidence type="ECO:0000256" key="5">
    <source>
        <dbReference type="ARBA" id="ARBA00012866"/>
    </source>
</evidence>
<evidence type="ECO:0000256" key="7">
    <source>
        <dbReference type="ARBA" id="ARBA00022516"/>
    </source>
</evidence>
<dbReference type="Pfam" id="PF16911">
    <property type="entry name" value="PapA_C"/>
    <property type="match status" value="1"/>
</dbReference>
<evidence type="ECO:0000256" key="12">
    <source>
        <dbReference type="ARBA" id="ARBA00033407"/>
    </source>
</evidence>
<evidence type="ECO:0000256" key="2">
    <source>
        <dbReference type="ARBA" id="ARBA00000625"/>
    </source>
</evidence>
<evidence type="ECO:0000256" key="6">
    <source>
        <dbReference type="ARBA" id="ARBA00013449"/>
    </source>
</evidence>
<dbReference type="EC" id="2.3.1.282" evidence="5"/>
<comment type="catalytic activity">
    <reaction evidence="2">
        <text>2 a mycocerosyl-[mycocerosic acid synthase] + a phenolphthiocerol = a dimycocerosyl phenolphthiocerol + 2 holo-[mycocerosic acid synthase].</text>
        <dbReference type="EC" id="2.3.1.282"/>
    </reaction>
</comment>
<keyword evidence="15" id="KW-1185">Reference proteome</keyword>
<dbReference type="PANTHER" id="PTHR28037:SF1">
    <property type="entry name" value="ALCOHOL O-ACETYLTRANSFERASE 1-RELATED"/>
    <property type="match status" value="1"/>
</dbReference>
<evidence type="ECO:0000256" key="9">
    <source>
        <dbReference type="ARBA" id="ARBA00023315"/>
    </source>
</evidence>
<keyword evidence="9" id="KW-0012">Acyltransferase</keyword>
<comment type="similarity">
    <text evidence="4">Belongs to the acyltransferase PapA5 family.</text>
</comment>
<dbReference type="Proteomes" id="UP000612956">
    <property type="component" value="Unassembled WGS sequence"/>
</dbReference>
<protein>
    <recommendedName>
        <fullName evidence="6">Phthiocerol/phthiodiolone dimycocerosyl transferase</fullName>
        <ecNumber evidence="5">2.3.1.282</ecNumber>
    </recommendedName>
    <alternativeName>
        <fullName evidence="12">Acyltransferase PapA5</fullName>
    </alternativeName>
    <alternativeName>
        <fullName evidence="10">Phthiocerol/phthiodiolone O-acyltransferase</fullName>
    </alternativeName>
    <alternativeName>
        <fullName evidence="11">Polyketide synthase-associated protein A5</fullName>
    </alternativeName>
</protein>
<evidence type="ECO:0000256" key="8">
    <source>
        <dbReference type="ARBA" id="ARBA00022679"/>
    </source>
</evidence>
<evidence type="ECO:0000256" key="4">
    <source>
        <dbReference type="ARBA" id="ARBA00006558"/>
    </source>
</evidence>
<dbReference type="GO" id="GO:0016746">
    <property type="term" value="F:acyltransferase activity"/>
    <property type="evidence" value="ECO:0007669"/>
    <property type="project" value="UniProtKB-KW"/>
</dbReference>
<keyword evidence="8" id="KW-0808">Transferase</keyword>
<gene>
    <name evidence="14" type="ORF">GCM10011591_17010</name>
</gene>
<dbReference type="Gene3D" id="3.30.559.30">
    <property type="entry name" value="Nonribosomal peptide synthetase, condensation domain"/>
    <property type="match status" value="1"/>
</dbReference>
<dbReference type="InterPro" id="IPR023213">
    <property type="entry name" value="CAT-like_dom_sf"/>
</dbReference>
<evidence type="ECO:0000259" key="13">
    <source>
        <dbReference type="Pfam" id="PF16911"/>
    </source>
</evidence>
<keyword evidence="7" id="KW-0443">Lipid metabolism</keyword>
<evidence type="ECO:0000313" key="15">
    <source>
        <dbReference type="Proteomes" id="UP000612956"/>
    </source>
</evidence>